<dbReference type="Gene3D" id="2.30.18.10">
    <property type="entry name" value="Transcription factor IIA (TFIIA), beta-barrel domain"/>
    <property type="match status" value="1"/>
</dbReference>
<dbReference type="EMBL" id="JAMFTS010000002">
    <property type="protein sequence ID" value="KAJ4797881.1"/>
    <property type="molecule type" value="Genomic_DNA"/>
</dbReference>
<evidence type="ECO:0000256" key="1">
    <source>
        <dbReference type="ARBA" id="ARBA00004123"/>
    </source>
</evidence>
<proteinExistence type="inferred from homology"/>
<dbReference type="CDD" id="cd07976">
    <property type="entry name" value="TFIIA_alpha_beta_like"/>
    <property type="match status" value="2"/>
</dbReference>
<dbReference type="GO" id="GO:0006367">
    <property type="term" value="P:transcription initiation at RNA polymerase II promoter"/>
    <property type="evidence" value="ECO:0007669"/>
    <property type="project" value="InterPro"/>
</dbReference>
<dbReference type="Proteomes" id="UP001140206">
    <property type="component" value="Chromosome 2"/>
</dbReference>
<reference evidence="6" key="1">
    <citation type="submission" date="2022-08" db="EMBL/GenBank/DDBJ databases">
        <authorList>
            <person name="Marques A."/>
        </authorList>
    </citation>
    <scope>NUCLEOTIDE SEQUENCE</scope>
    <source>
        <strain evidence="6">RhyPub2mFocal</strain>
        <tissue evidence="6">Leaves</tissue>
    </source>
</reference>
<keyword evidence="4" id="KW-0539">Nucleus</keyword>
<name>A0AAV8C0W9_9POAL</name>
<comment type="subcellular location">
    <subcellularLocation>
        <location evidence="1">Nucleus</location>
    </subcellularLocation>
</comment>
<dbReference type="SMART" id="SM01371">
    <property type="entry name" value="TFIIA"/>
    <property type="match status" value="1"/>
</dbReference>
<keyword evidence="3" id="KW-0804">Transcription</keyword>
<feature type="compositionally biased region" description="Low complexity" evidence="5">
    <location>
        <begin position="62"/>
        <end position="71"/>
    </location>
</feature>
<feature type="region of interest" description="Disordered" evidence="5">
    <location>
        <begin position="284"/>
        <end position="332"/>
    </location>
</feature>
<dbReference type="GO" id="GO:0005672">
    <property type="term" value="C:transcription factor TFIIA complex"/>
    <property type="evidence" value="ECO:0007669"/>
    <property type="project" value="InterPro"/>
</dbReference>
<accession>A0AAV8C0W9</accession>
<gene>
    <name evidence="7" type="ORF">LUZ62_049127</name>
    <name evidence="6" type="ORF">LUZ62_083566</name>
</gene>
<feature type="compositionally biased region" description="Polar residues" evidence="5">
    <location>
        <begin position="234"/>
        <end position="249"/>
    </location>
</feature>
<organism evidence="6 8">
    <name type="scientific">Rhynchospora pubera</name>
    <dbReference type="NCBI Taxonomy" id="906938"/>
    <lineage>
        <taxon>Eukaryota</taxon>
        <taxon>Viridiplantae</taxon>
        <taxon>Streptophyta</taxon>
        <taxon>Embryophyta</taxon>
        <taxon>Tracheophyta</taxon>
        <taxon>Spermatophyta</taxon>
        <taxon>Magnoliopsida</taxon>
        <taxon>Liliopsida</taxon>
        <taxon>Poales</taxon>
        <taxon>Cyperaceae</taxon>
        <taxon>Cyperoideae</taxon>
        <taxon>Rhynchosporeae</taxon>
        <taxon>Rhynchospora</taxon>
    </lineage>
</organism>
<comment type="similarity">
    <text evidence="2">Belongs to the TFIIA subunit 1 family.</text>
</comment>
<dbReference type="SUPFAM" id="SSF47396">
    <property type="entry name" value="Transcription factor IIA (TFIIA), alpha-helical domain"/>
    <property type="match status" value="1"/>
</dbReference>
<dbReference type="PANTHER" id="PTHR12694">
    <property type="entry name" value="TRANSCRIPTION INITIATION FACTOR IIA SUBUNIT 1"/>
    <property type="match status" value="1"/>
</dbReference>
<evidence type="ECO:0000313" key="8">
    <source>
        <dbReference type="Proteomes" id="UP001140206"/>
    </source>
</evidence>
<dbReference type="PANTHER" id="PTHR12694:SF8">
    <property type="entry name" value="TRANSCRIPTION INITIATION FACTOR IIA SUBUNIT 1"/>
    <property type="match status" value="1"/>
</dbReference>
<dbReference type="Gene3D" id="1.10.287.100">
    <property type="match status" value="1"/>
</dbReference>
<evidence type="ECO:0000256" key="3">
    <source>
        <dbReference type="ARBA" id="ARBA00023163"/>
    </source>
</evidence>
<feature type="compositionally biased region" description="Acidic residues" evidence="5">
    <location>
        <begin position="303"/>
        <end position="330"/>
    </location>
</feature>
<dbReference type="InterPro" id="IPR009088">
    <property type="entry name" value="TFIIA_b-brl"/>
</dbReference>
<feature type="region of interest" description="Disordered" evidence="5">
    <location>
        <begin position="62"/>
        <end position="83"/>
    </location>
</feature>
<dbReference type="InterPro" id="IPR004855">
    <property type="entry name" value="TFIIA_asu/bsu"/>
</dbReference>
<feature type="region of interest" description="Disordered" evidence="5">
    <location>
        <begin position="234"/>
        <end position="254"/>
    </location>
</feature>
<evidence type="ECO:0000256" key="5">
    <source>
        <dbReference type="SAM" id="MobiDB-lite"/>
    </source>
</evidence>
<protein>
    <submittedName>
        <fullName evidence="6">Transcription initiation factor IIA subunit 1</fullName>
    </submittedName>
</protein>
<evidence type="ECO:0000313" key="6">
    <source>
        <dbReference type="EMBL" id="KAJ4749161.1"/>
    </source>
</evidence>
<evidence type="ECO:0000256" key="2">
    <source>
        <dbReference type="ARBA" id="ARBA00010059"/>
    </source>
</evidence>
<sequence>MAGSNLSVSRVYIDVIDDVIAKVRDEFINYGAGEAVLSELQSLWEMKMMQIGAITANIDRSSAASRHPPSAQLNPLHDLNVPYEGPTEEYETPTAEMLFPPTPLQTPIQTPLPGIDPPMYNIPTGPSDYAPSPLSDVRNGVVDIKASRPNPYMQPPSPWMATRPLGVDVNVAYVEGREDANREPPHHPATQDFFTSSTGKRKRDEYPSRLPPGTYMPQQDGSSDVIIEFEMGNSSSQVDQQGNESSSIPQLDGIDDEYDNLFQYPSVPAEDYNNVVQTPAEHELRAPTPAAVGTPRQTNNVSGDDEEPPLNEDDDDDDDLDDLEQGEEEPTTQHLVLAQFDKVTRTKNRWKCTLKDGIMHLNNRDILFNKAMGEFDF</sequence>
<dbReference type="FunFam" id="1.10.287.100:FF:000001">
    <property type="entry name" value="Transcription initiation factor IIA subunit"/>
    <property type="match status" value="1"/>
</dbReference>
<dbReference type="AlphaFoldDB" id="A0AAV8C0W9"/>
<comment type="caution">
    <text evidence="6">The sequence shown here is derived from an EMBL/GenBank/DDBJ whole genome shotgun (WGS) entry which is preliminary data.</text>
</comment>
<dbReference type="SUPFAM" id="SSF50784">
    <property type="entry name" value="Transcription factor IIA (TFIIA), beta-barrel domain"/>
    <property type="match status" value="1"/>
</dbReference>
<evidence type="ECO:0000313" key="7">
    <source>
        <dbReference type="EMBL" id="KAJ4797881.1"/>
    </source>
</evidence>
<dbReference type="Proteomes" id="UP001140206">
    <property type="component" value="Chromosome 5"/>
</dbReference>
<dbReference type="EMBL" id="JAMFTS010000005">
    <property type="protein sequence ID" value="KAJ4749161.1"/>
    <property type="molecule type" value="Genomic_DNA"/>
</dbReference>
<feature type="region of interest" description="Disordered" evidence="5">
    <location>
        <begin position="179"/>
        <end position="220"/>
    </location>
</feature>
<keyword evidence="8" id="KW-1185">Reference proteome</keyword>
<dbReference type="Pfam" id="PF03153">
    <property type="entry name" value="TFIIA"/>
    <property type="match status" value="2"/>
</dbReference>
<dbReference type="FunFam" id="2.30.18.10:FF:000005">
    <property type="entry name" value="transcription initiation factor IIA large subunit"/>
    <property type="match status" value="1"/>
</dbReference>
<evidence type="ECO:0000256" key="4">
    <source>
        <dbReference type="ARBA" id="ARBA00023242"/>
    </source>
</evidence>